<dbReference type="RefSeq" id="WP_232037906.1">
    <property type="nucleotide sequence ID" value="NZ_LR216287.1"/>
</dbReference>
<dbReference type="InterPro" id="IPR012312">
    <property type="entry name" value="Hemerythrin-like"/>
</dbReference>
<organism evidence="2 3">
    <name type="scientific">Candidatus Nitrosocosmicus franklandianus</name>
    <dbReference type="NCBI Taxonomy" id="1798806"/>
    <lineage>
        <taxon>Archaea</taxon>
        <taxon>Nitrososphaerota</taxon>
        <taxon>Nitrososphaeria</taxon>
        <taxon>Nitrososphaerales</taxon>
        <taxon>Nitrososphaeraceae</taxon>
        <taxon>Candidatus Nitrosocosmicus</taxon>
    </lineage>
</organism>
<dbReference type="PANTHER" id="PTHR39966">
    <property type="entry name" value="BLL2471 PROTEIN-RELATED"/>
    <property type="match status" value="1"/>
</dbReference>
<dbReference type="GeneID" id="39419920"/>
<keyword evidence="3" id="KW-1185">Reference proteome</keyword>
<dbReference type="PANTHER" id="PTHR39966:SF1">
    <property type="entry name" value="HEMERYTHRIN-LIKE DOMAIN-CONTAINING PROTEIN"/>
    <property type="match status" value="1"/>
</dbReference>
<evidence type="ECO:0000313" key="3">
    <source>
        <dbReference type="Proteomes" id="UP000294299"/>
    </source>
</evidence>
<dbReference type="CDD" id="cd12108">
    <property type="entry name" value="Hr-like"/>
    <property type="match status" value="1"/>
</dbReference>
<name>A0A484I4V8_9ARCH</name>
<dbReference type="KEGG" id="nfn:NFRAN_0374"/>
<reference evidence="2 3" key="1">
    <citation type="submission" date="2019-02" db="EMBL/GenBank/DDBJ databases">
        <authorList>
            <person name="Lehtovirta-Morley E L."/>
        </authorList>
    </citation>
    <scope>NUCLEOTIDE SEQUENCE [LARGE SCALE GENOMIC DNA]</scope>
    <source>
        <strain evidence="2">NFRAN1</strain>
    </source>
</reference>
<dbReference type="Proteomes" id="UP000294299">
    <property type="component" value="Chromosome NFRAN"/>
</dbReference>
<evidence type="ECO:0000313" key="2">
    <source>
        <dbReference type="EMBL" id="VFJ12695.1"/>
    </source>
</evidence>
<dbReference type="AlphaFoldDB" id="A0A484I4V8"/>
<dbReference type="EMBL" id="LR216287">
    <property type="protein sequence ID" value="VFJ12695.1"/>
    <property type="molecule type" value="Genomic_DNA"/>
</dbReference>
<protein>
    <submittedName>
        <fullName evidence="2">Hemerythrin HHE cation binding domain protein (Modular protein)</fullName>
    </submittedName>
</protein>
<dbReference type="GO" id="GO:0005886">
    <property type="term" value="C:plasma membrane"/>
    <property type="evidence" value="ECO:0007669"/>
    <property type="project" value="TreeGrafter"/>
</dbReference>
<feature type="domain" description="Hemerythrin-like" evidence="1">
    <location>
        <begin position="54"/>
        <end position="187"/>
    </location>
</feature>
<sequence>MHEDNTSRNIFTSAGDLLLAGVLCSQTFMTIKLVVILNQLNYYKPFSKIRAMSPTDSLRKDHVLIEKMINALRTMSTLLRNGNSIPPTILEQTIEFSTNFTNTCHHGKEEESLFPSLEKNGMPKEGGPIARMLYEHEITKTLTDNLRKSAELYISTHKSEELLSDIDKYINHVTLHLAKENQRLFVMADMLLAGQDETVTNDLENIEQVKLNSSKKTRKYYEDLVERITLQENSL</sequence>
<proteinExistence type="predicted"/>
<dbReference type="Pfam" id="PF01814">
    <property type="entry name" value="Hemerythrin"/>
    <property type="match status" value="1"/>
</dbReference>
<gene>
    <name evidence="2" type="ORF">NFRAN_0374</name>
</gene>
<accession>A0A484I4V8</accession>
<dbReference type="Gene3D" id="1.20.120.520">
    <property type="entry name" value="nmb1532 protein domain like"/>
    <property type="match status" value="1"/>
</dbReference>
<evidence type="ECO:0000259" key="1">
    <source>
        <dbReference type="Pfam" id="PF01814"/>
    </source>
</evidence>